<proteinExistence type="predicted"/>
<dbReference type="EMBL" id="BX294151">
    <property type="protein sequence ID" value="CAD78938.1"/>
    <property type="molecule type" value="Genomic_DNA"/>
</dbReference>
<reference evidence="1 2" key="1">
    <citation type="journal article" date="2003" name="Proc. Natl. Acad. Sci. U.S.A.">
        <title>Complete genome sequence of the marine planctomycete Pirellula sp. strain 1.</title>
        <authorList>
            <person name="Gloeckner F.O."/>
            <person name="Kube M."/>
            <person name="Bauer M."/>
            <person name="Teeling H."/>
            <person name="Lombardot T."/>
            <person name="Ludwig W."/>
            <person name="Gade D."/>
            <person name="Beck A."/>
            <person name="Borzym K."/>
            <person name="Heitmann K."/>
            <person name="Rabus R."/>
            <person name="Schlesner H."/>
            <person name="Amann R."/>
            <person name="Reinhardt R."/>
        </authorList>
    </citation>
    <scope>NUCLEOTIDE SEQUENCE [LARGE SCALE GENOMIC DNA]</scope>
    <source>
        <strain evidence="2">DSM 10527 / NCIMB 13988 / SH1</strain>
    </source>
</reference>
<dbReference type="HOGENOM" id="CLU_2452597_0_0_0"/>
<evidence type="ECO:0000313" key="2">
    <source>
        <dbReference type="Proteomes" id="UP000001025"/>
    </source>
</evidence>
<dbReference type="STRING" id="243090.RB10551"/>
<keyword evidence="2" id="KW-1185">Reference proteome</keyword>
<sequence>MIGQKSDQQGGPSGQTKVNVFVVRITTDIKSRVPMIRKKKSIHEIIIRRLAHRRRLVMPMRCSMPPRAIYGQAFCDNPHFSGCWARVTV</sequence>
<protein>
    <submittedName>
        <fullName evidence="1">Uncharacterized protein</fullName>
    </submittedName>
</protein>
<dbReference type="KEGG" id="rba:RB10551"/>
<gene>
    <name evidence="1" type="ordered locus">RB10551</name>
</gene>
<organism evidence="1 2">
    <name type="scientific">Rhodopirellula baltica (strain DSM 10527 / NCIMB 13988 / SH1)</name>
    <dbReference type="NCBI Taxonomy" id="243090"/>
    <lineage>
        <taxon>Bacteria</taxon>
        <taxon>Pseudomonadati</taxon>
        <taxon>Planctomycetota</taxon>
        <taxon>Planctomycetia</taxon>
        <taxon>Pirellulales</taxon>
        <taxon>Pirellulaceae</taxon>
        <taxon>Rhodopirellula</taxon>
    </lineage>
</organism>
<dbReference type="InParanoid" id="Q7UEU6"/>
<dbReference type="AlphaFoldDB" id="Q7UEU6"/>
<dbReference type="EnsemblBacteria" id="CAD78938">
    <property type="protein sequence ID" value="CAD78938"/>
    <property type="gene ID" value="RB10551"/>
</dbReference>
<evidence type="ECO:0000313" key="1">
    <source>
        <dbReference type="EMBL" id="CAD78938.1"/>
    </source>
</evidence>
<dbReference type="Proteomes" id="UP000001025">
    <property type="component" value="Chromosome"/>
</dbReference>
<name>Q7UEU6_RHOBA</name>
<accession>Q7UEU6</accession>